<keyword evidence="3 6" id="KW-1133">Transmembrane helix</keyword>
<feature type="compositionally biased region" description="Low complexity" evidence="5">
    <location>
        <begin position="1"/>
        <end position="10"/>
    </location>
</feature>
<evidence type="ECO:0000256" key="6">
    <source>
        <dbReference type="SAM" id="Phobius"/>
    </source>
</evidence>
<evidence type="ECO:0000256" key="1">
    <source>
        <dbReference type="ARBA" id="ARBA00004141"/>
    </source>
</evidence>
<feature type="transmembrane region" description="Helical" evidence="6">
    <location>
        <begin position="88"/>
        <end position="108"/>
    </location>
</feature>
<feature type="transmembrane region" description="Helical" evidence="6">
    <location>
        <begin position="141"/>
        <end position="158"/>
    </location>
</feature>
<dbReference type="Pfam" id="PF13515">
    <property type="entry name" value="FUSC_2"/>
    <property type="match status" value="1"/>
</dbReference>
<dbReference type="RefSeq" id="WP_149161246.1">
    <property type="nucleotide sequence ID" value="NZ_CP043505.1"/>
</dbReference>
<reference evidence="8 9" key="1">
    <citation type="submission" date="2019-09" db="EMBL/GenBank/DDBJ databases">
        <title>Genome sequencing of strain KACC 19306.</title>
        <authorList>
            <person name="Heo J."/>
            <person name="Kim S.-J."/>
            <person name="Kim J.-S."/>
            <person name="Hong S.-B."/>
            <person name="Kwon S.-W."/>
        </authorList>
    </citation>
    <scope>NUCLEOTIDE SEQUENCE [LARGE SCALE GENOMIC DNA]</scope>
    <source>
        <strain evidence="8 9">KACC 19306</strain>
    </source>
</reference>
<dbReference type="EMBL" id="CP043505">
    <property type="protein sequence ID" value="QEO15232.1"/>
    <property type="molecule type" value="Genomic_DNA"/>
</dbReference>
<organism evidence="8 9">
    <name type="scientific">Agromyces intestinalis</name>
    <dbReference type="NCBI Taxonomy" id="2592652"/>
    <lineage>
        <taxon>Bacteria</taxon>
        <taxon>Bacillati</taxon>
        <taxon>Actinomycetota</taxon>
        <taxon>Actinomycetes</taxon>
        <taxon>Micrococcales</taxon>
        <taxon>Microbacteriaceae</taxon>
        <taxon>Agromyces</taxon>
    </lineage>
</organism>
<keyword evidence="2 6" id="KW-0812">Transmembrane</keyword>
<proteinExistence type="predicted"/>
<evidence type="ECO:0000259" key="7">
    <source>
        <dbReference type="Pfam" id="PF13515"/>
    </source>
</evidence>
<protein>
    <submittedName>
        <fullName evidence="8">FUSC family protein</fullName>
    </submittedName>
</protein>
<feature type="domain" description="Integral membrane bound transporter" evidence="7">
    <location>
        <begin position="227"/>
        <end position="351"/>
    </location>
</feature>
<feature type="transmembrane region" description="Helical" evidence="6">
    <location>
        <begin position="114"/>
        <end position="134"/>
    </location>
</feature>
<dbReference type="GO" id="GO:0016020">
    <property type="term" value="C:membrane"/>
    <property type="evidence" value="ECO:0007669"/>
    <property type="project" value="UniProtKB-SubCell"/>
</dbReference>
<feature type="transmembrane region" description="Helical" evidence="6">
    <location>
        <begin position="342"/>
        <end position="359"/>
    </location>
</feature>
<feature type="transmembrane region" description="Helical" evidence="6">
    <location>
        <begin position="213"/>
        <end position="234"/>
    </location>
</feature>
<keyword evidence="9" id="KW-1185">Reference proteome</keyword>
<dbReference type="OrthoDB" id="4989419at2"/>
<feature type="region of interest" description="Disordered" evidence="5">
    <location>
        <begin position="1"/>
        <end position="26"/>
    </location>
</feature>
<gene>
    <name evidence="8" type="ORF">FLP10_12965</name>
</gene>
<dbReference type="KEGG" id="ail:FLP10_12965"/>
<accession>A0A5C1YKA9</accession>
<dbReference type="Proteomes" id="UP000324678">
    <property type="component" value="Chromosome"/>
</dbReference>
<feature type="transmembrane region" description="Helical" evidence="6">
    <location>
        <begin position="164"/>
        <end position="185"/>
    </location>
</feature>
<dbReference type="AlphaFoldDB" id="A0A5C1YKA9"/>
<name>A0A5C1YKA9_9MICO</name>
<keyword evidence="4 6" id="KW-0472">Membrane</keyword>
<evidence type="ECO:0000313" key="9">
    <source>
        <dbReference type="Proteomes" id="UP000324678"/>
    </source>
</evidence>
<feature type="transmembrane region" description="Helical" evidence="6">
    <location>
        <begin position="40"/>
        <end position="57"/>
    </location>
</feature>
<evidence type="ECO:0000256" key="5">
    <source>
        <dbReference type="SAM" id="MobiDB-lite"/>
    </source>
</evidence>
<feature type="transmembrane region" description="Helical" evidence="6">
    <location>
        <begin position="311"/>
        <end position="336"/>
    </location>
</feature>
<comment type="subcellular location">
    <subcellularLocation>
        <location evidence="1">Membrane</location>
        <topology evidence="1">Multi-pass membrane protein</topology>
    </subcellularLocation>
</comment>
<sequence length="364" mass="36962">MSGGLAEPAGGTPGGEGRPTDAPGARRGWWRDIRALDIEVAARAAVAAAVPLAILLAVGRVEWAPYAAFGGMTAIFGRGEAYRGRVRTLTVAAVGLVASVGAGLWLSVSGAGTAGVAVALVGVLVGGLLTVNVARLGPPTPLFFVFALLVCASVPAPADEAWTRVGIAAGSALFAWAVSLSGWLLRRLLGPGRFKPLRAPTPVRWAALADPRVWLAIGQHVVGALAAGAAALLLGIGHPYWAVVSVSAVIPPAGAAHSFARAWHRVLGTTVGVGVTALVLWPEPAAWVLVLVVAVAQFGAEVFVGRHYGTALVFITPLALCVAHLAQPTAVGPLLIDRLVETALGCGVGMLAVLAGRAIRPTRG</sequence>
<evidence type="ECO:0000256" key="3">
    <source>
        <dbReference type="ARBA" id="ARBA00022989"/>
    </source>
</evidence>
<dbReference type="InterPro" id="IPR049453">
    <property type="entry name" value="Memb_transporter_dom"/>
</dbReference>
<evidence type="ECO:0000313" key="8">
    <source>
        <dbReference type="EMBL" id="QEO15232.1"/>
    </source>
</evidence>
<evidence type="ECO:0000256" key="4">
    <source>
        <dbReference type="ARBA" id="ARBA00023136"/>
    </source>
</evidence>
<evidence type="ECO:0000256" key="2">
    <source>
        <dbReference type="ARBA" id="ARBA00022692"/>
    </source>
</evidence>